<reference evidence="2" key="1">
    <citation type="submission" date="2012-05" db="EMBL/GenBank/DDBJ databases">
        <authorList>
            <person name="Krishnakumar V."/>
            <person name="Cheung F."/>
            <person name="Xiao Y."/>
            <person name="Chan A."/>
            <person name="Moskal W.A."/>
            <person name="Town C.D."/>
        </authorList>
    </citation>
    <scope>NUCLEOTIDE SEQUENCE</scope>
</reference>
<evidence type="ECO:0000313" key="2">
    <source>
        <dbReference type="EMBL" id="AFK45342.1"/>
    </source>
</evidence>
<keyword evidence="1" id="KW-1133">Transmembrane helix</keyword>
<dbReference type="PANTHER" id="PTHR36343">
    <property type="entry name" value="EXPRESSED PROTEIN"/>
    <property type="match status" value="1"/>
</dbReference>
<dbReference type="GO" id="GO:0009507">
    <property type="term" value="C:chloroplast"/>
    <property type="evidence" value="ECO:0007669"/>
    <property type="project" value="TreeGrafter"/>
</dbReference>
<proteinExistence type="evidence at transcript level"/>
<keyword evidence="1" id="KW-0472">Membrane</keyword>
<name>I3SYK0_LOTJA</name>
<dbReference type="KEGG" id="lja:130732872"/>
<accession>I3SYK0</accession>
<dbReference type="AlphaFoldDB" id="I3SYK0"/>
<dbReference type="OrthoDB" id="7333885at2759"/>
<dbReference type="OMA" id="SCNTRPH"/>
<feature type="transmembrane region" description="Helical" evidence="1">
    <location>
        <begin position="90"/>
        <end position="114"/>
    </location>
</feature>
<keyword evidence="1" id="KW-0812">Transmembrane</keyword>
<dbReference type="RefSeq" id="XP_057440855.1">
    <property type="nucleotide sequence ID" value="XM_057584872.1"/>
</dbReference>
<evidence type="ECO:0000256" key="1">
    <source>
        <dbReference type="SAM" id="Phobius"/>
    </source>
</evidence>
<dbReference type="PANTHER" id="PTHR36343:SF1">
    <property type="entry name" value="EXPRESSED PROTEIN"/>
    <property type="match status" value="1"/>
</dbReference>
<evidence type="ECO:0008006" key="3">
    <source>
        <dbReference type="Google" id="ProtNLM"/>
    </source>
</evidence>
<dbReference type="EMBL" id="BT145548">
    <property type="protein sequence ID" value="AFK45342.1"/>
    <property type="molecule type" value="mRNA"/>
</dbReference>
<sequence>MATRVTLSSPLAFKTSLLPKSPSLSPVSFSLGSPKTNAVVGVRVHAKIGGSDEDTKKGEKKKFITRDEEPQQYWQTAGEREGENPMKTPLPYIIIFGMSTPFVILAIAFANGWIKVPVR</sequence>
<protein>
    <recommendedName>
        <fullName evidence="3">Transmembrane protein</fullName>
    </recommendedName>
</protein>
<dbReference type="GeneID" id="130732872"/>
<organism evidence="2">
    <name type="scientific">Lotus japonicus</name>
    <name type="common">Lotus corniculatus var. japonicus</name>
    <dbReference type="NCBI Taxonomy" id="34305"/>
    <lineage>
        <taxon>Eukaryota</taxon>
        <taxon>Viridiplantae</taxon>
        <taxon>Streptophyta</taxon>
        <taxon>Embryophyta</taxon>
        <taxon>Tracheophyta</taxon>
        <taxon>Spermatophyta</taxon>
        <taxon>Magnoliopsida</taxon>
        <taxon>eudicotyledons</taxon>
        <taxon>Gunneridae</taxon>
        <taxon>Pentapetalae</taxon>
        <taxon>rosids</taxon>
        <taxon>fabids</taxon>
        <taxon>Fabales</taxon>
        <taxon>Fabaceae</taxon>
        <taxon>Papilionoideae</taxon>
        <taxon>50 kb inversion clade</taxon>
        <taxon>NPAAA clade</taxon>
        <taxon>Hologalegina</taxon>
        <taxon>robinioid clade</taxon>
        <taxon>Loteae</taxon>
        <taxon>Lotus</taxon>
    </lineage>
</organism>